<name>A0A1W2DP59_9FIRM</name>
<protein>
    <submittedName>
        <fullName evidence="1">Uncharacterized protein</fullName>
    </submittedName>
</protein>
<reference evidence="1 2" key="1">
    <citation type="submission" date="2017-04" db="EMBL/GenBank/DDBJ databases">
        <authorList>
            <person name="Afonso C.L."/>
            <person name="Miller P.J."/>
            <person name="Scott M.A."/>
            <person name="Spackman E."/>
            <person name="Goraichik I."/>
            <person name="Dimitrov K.M."/>
            <person name="Suarez D.L."/>
            <person name="Swayne D.E."/>
        </authorList>
    </citation>
    <scope>NUCLEOTIDE SEQUENCE [LARGE SCALE GENOMIC DNA]</scope>
    <source>
        <strain evidence="1 2">DSM 5090</strain>
    </source>
</reference>
<evidence type="ECO:0000313" key="2">
    <source>
        <dbReference type="Proteomes" id="UP000192738"/>
    </source>
</evidence>
<dbReference type="RefSeq" id="WP_084577199.1">
    <property type="nucleotide sequence ID" value="NZ_CP155572.1"/>
</dbReference>
<dbReference type="OrthoDB" id="1629734at2"/>
<evidence type="ECO:0000313" key="1">
    <source>
        <dbReference type="EMBL" id="SMC99207.1"/>
    </source>
</evidence>
<keyword evidence="2" id="KW-1185">Reference proteome</keyword>
<gene>
    <name evidence="1" type="ORF">SAMN04488500_11728</name>
</gene>
<dbReference type="AlphaFoldDB" id="A0A1W2DP59"/>
<dbReference type="Proteomes" id="UP000192738">
    <property type="component" value="Unassembled WGS sequence"/>
</dbReference>
<proteinExistence type="predicted"/>
<accession>A0A1W2DP59</accession>
<sequence>MKQHILRLIKRLAFLGYCTFEIESILKEAVGIDIVDDLSSTQEVALVQHLEMYEQLGLNYLQTYSK</sequence>
<dbReference type="EMBL" id="FWXI01000017">
    <property type="protein sequence ID" value="SMC99207.1"/>
    <property type="molecule type" value="Genomic_DNA"/>
</dbReference>
<organism evidence="1 2">
    <name type="scientific">Sporomusa malonica</name>
    <dbReference type="NCBI Taxonomy" id="112901"/>
    <lineage>
        <taxon>Bacteria</taxon>
        <taxon>Bacillati</taxon>
        <taxon>Bacillota</taxon>
        <taxon>Negativicutes</taxon>
        <taxon>Selenomonadales</taxon>
        <taxon>Sporomusaceae</taxon>
        <taxon>Sporomusa</taxon>
    </lineage>
</organism>